<protein>
    <submittedName>
        <fullName evidence="2">Uncharacterized protein</fullName>
    </submittedName>
</protein>
<proteinExistence type="predicted"/>
<dbReference type="AlphaFoldDB" id="A0A378YJY1"/>
<evidence type="ECO:0000256" key="1">
    <source>
        <dbReference type="SAM" id="MobiDB-lite"/>
    </source>
</evidence>
<name>A0A378YJY1_9NOCA</name>
<evidence type="ECO:0000313" key="2">
    <source>
        <dbReference type="EMBL" id="SUA76719.1"/>
    </source>
</evidence>
<sequence length="61" mass="6857">MPLLRSLLLGLEPRRIRLRRAVAGLETRWNRVRRTGRVRATRLGTGRGACPGADPLRSRPA</sequence>
<keyword evidence="3" id="KW-1185">Reference proteome</keyword>
<accession>A0A378YJY1</accession>
<organism evidence="2 3">
    <name type="scientific">Nocardia otitidiscaviarum</name>
    <dbReference type="NCBI Taxonomy" id="1823"/>
    <lineage>
        <taxon>Bacteria</taxon>
        <taxon>Bacillati</taxon>
        <taxon>Actinomycetota</taxon>
        <taxon>Actinomycetes</taxon>
        <taxon>Mycobacteriales</taxon>
        <taxon>Nocardiaceae</taxon>
        <taxon>Nocardia</taxon>
    </lineage>
</organism>
<feature type="region of interest" description="Disordered" evidence="1">
    <location>
        <begin position="40"/>
        <end position="61"/>
    </location>
</feature>
<dbReference type="EMBL" id="UGRY01000002">
    <property type="protein sequence ID" value="SUA76719.1"/>
    <property type="molecule type" value="Genomic_DNA"/>
</dbReference>
<evidence type="ECO:0000313" key="3">
    <source>
        <dbReference type="Proteomes" id="UP000255467"/>
    </source>
</evidence>
<dbReference type="Proteomes" id="UP000255467">
    <property type="component" value="Unassembled WGS sequence"/>
</dbReference>
<reference evidence="2 3" key="1">
    <citation type="submission" date="2018-06" db="EMBL/GenBank/DDBJ databases">
        <authorList>
            <consortium name="Pathogen Informatics"/>
            <person name="Doyle S."/>
        </authorList>
    </citation>
    <scope>NUCLEOTIDE SEQUENCE [LARGE SCALE GENOMIC DNA]</scope>
    <source>
        <strain evidence="2 3">NCTC1934</strain>
    </source>
</reference>
<gene>
    <name evidence="2" type="ORF">NCTC1934_02678</name>
</gene>